<accession>S3DAP5</accession>
<dbReference type="HOGENOM" id="CLU_1806346_0_0_1"/>
<reference evidence="2 3" key="1">
    <citation type="journal article" date="2013" name="BMC Genomics">
        <title>Genomics-driven discovery of the pneumocandin biosynthetic gene cluster in the fungus Glarea lozoyensis.</title>
        <authorList>
            <person name="Chen L."/>
            <person name="Yue Q."/>
            <person name="Zhang X."/>
            <person name="Xiang M."/>
            <person name="Wang C."/>
            <person name="Li S."/>
            <person name="Che Y."/>
            <person name="Ortiz-Lopez F.J."/>
            <person name="Bills G.F."/>
            <person name="Liu X."/>
            <person name="An Z."/>
        </authorList>
    </citation>
    <scope>NUCLEOTIDE SEQUENCE [LARGE SCALE GENOMIC DNA]</scope>
    <source>
        <strain evidence="3">ATCC 20868 / MF5171</strain>
    </source>
</reference>
<feature type="region of interest" description="Disordered" evidence="1">
    <location>
        <begin position="22"/>
        <end position="49"/>
    </location>
</feature>
<keyword evidence="3" id="KW-1185">Reference proteome</keyword>
<feature type="region of interest" description="Disordered" evidence="1">
    <location>
        <begin position="78"/>
        <end position="101"/>
    </location>
</feature>
<evidence type="ECO:0000313" key="2">
    <source>
        <dbReference type="EMBL" id="EPE29056.1"/>
    </source>
</evidence>
<dbReference type="Proteomes" id="UP000016922">
    <property type="component" value="Unassembled WGS sequence"/>
</dbReference>
<dbReference type="EMBL" id="KE145367">
    <property type="protein sequence ID" value="EPE29056.1"/>
    <property type="molecule type" value="Genomic_DNA"/>
</dbReference>
<protein>
    <submittedName>
        <fullName evidence="2">Uncharacterized protein</fullName>
    </submittedName>
</protein>
<organism evidence="2 3">
    <name type="scientific">Glarea lozoyensis (strain ATCC 20868 / MF5171)</name>
    <dbReference type="NCBI Taxonomy" id="1116229"/>
    <lineage>
        <taxon>Eukaryota</taxon>
        <taxon>Fungi</taxon>
        <taxon>Dikarya</taxon>
        <taxon>Ascomycota</taxon>
        <taxon>Pezizomycotina</taxon>
        <taxon>Leotiomycetes</taxon>
        <taxon>Helotiales</taxon>
        <taxon>Helotiaceae</taxon>
        <taxon>Glarea</taxon>
    </lineage>
</organism>
<dbReference type="RefSeq" id="XP_008083165.1">
    <property type="nucleotide sequence ID" value="XM_008084974.1"/>
</dbReference>
<sequence length="143" mass="16100">MPSPKHQKDPTTIEIWRQEVSACLHSDSTPSVPTTNTYTSPPPNPATRPSTLWKKMKYLRLFDYAPKPVAEVAPITTEMYSSSTDQERSPTTDRGHVVRDDESIDFHSQHSDILDGLREKAERLERARRLLDGGAKGDGKRIA</sequence>
<proteinExistence type="predicted"/>
<feature type="compositionally biased region" description="Basic and acidic residues" evidence="1">
    <location>
        <begin position="85"/>
        <end position="101"/>
    </location>
</feature>
<dbReference type="AlphaFoldDB" id="S3DAP5"/>
<dbReference type="KEGG" id="glz:GLAREA_00214"/>
<dbReference type="GeneID" id="19459274"/>
<gene>
    <name evidence="2" type="ORF">GLAREA_00214</name>
</gene>
<name>S3DAP5_GLAL2</name>
<feature type="compositionally biased region" description="Low complexity" evidence="1">
    <location>
        <begin position="28"/>
        <end position="39"/>
    </location>
</feature>
<evidence type="ECO:0000313" key="3">
    <source>
        <dbReference type="Proteomes" id="UP000016922"/>
    </source>
</evidence>
<evidence type="ECO:0000256" key="1">
    <source>
        <dbReference type="SAM" id="MobiDB-lite"/>
    </source>
</evidence>